<reference evidence="11" key="1">
    <citation type="submission" date="2021-02" db="EMBL/GenBank/DDBJ databases">
        <authorList>
            <person name="Nowell W R."/>
        </authorList>
    </citation>
    <scope>NUCLEOTIDE SEQUENCE</scope>
</reference>
<keyword evidence="7" id="KW-0746">Sphingolipid metabolism</keyword>
<evidence type="ECO:0000256" key="8">
    <source>
        <dbReference type="SAM" id="Phobius"/>
    </source>
</evidence>
<dbReference type="InterPro" id="IPR031331">
    <property type="entry name" value="NEUT/ALK_ceramidase_C"/>
</dbReference>
<sequence>SFCQSVAMKIRLYLLTYVLIQSLISFITAQQNDAGQFLIGAGIYDITGQVAEIGFMGYAVPKQRGHGLLQRMRSRAFIIGDINREENRVVYVSVDNGMAFQIVKTEVIDRLNKTFGSNLYTDKNVLISGTHTHSTPGGTGATALVDITTFGFVKENWEACVNGIVQSIIRAHKNLQLGRIKINIGQVDNANINRSPASYMNNVDRGEYTDNTDHEMTVLRFESIDGKNEIGMINFYPVHAVSLNNTNLLVAGDNKGYASYLFEKLKNPSGTLPGQGSFVAAFGQSNEGDVSPNLMGPKCIDTGLPCEFYTSTCNGKSEKCIAFGPGKTMYESNEIIGKRQFETAKDLYDKAQLFINGNVNFRHTYVDMQTINVSSRFTSTGHNETTCQAALGYSFAAGTTDGPGDFDFTQSSNSTNPFWQFVSSFLAKPTEQQIQCQAPKPILLDVGLIKPIEWVPFVLPHQIFQIGQLFIVGVPGEFTTMSGRRLKLTIKQALQDAGTWTSDSHIVIAGLSNSYSHYITTYEEYQQQRYEGASTLYGPHTLAAYQQTFYDLSMKLARNETVPSGPTPFDMRGKTFSFVVPPIWDGVPIGKKFGEVITDVNSSYKPGDTVRCSWWGANPRNDLFTEKSFLYVDRLINQTWVPILTDDDLETRFLWKRQFIDQSIITVEWDIPTTQQTGQDLYRLRHSGVKNNIFGRQQYNAQSKSFTINN</sequence>
<dbReference type="GO" id="GO:0016020">
    <property type="term" value="C:membrane"/>
    <property type="evidence" value="ECO:0007669"/>
    <property type="project" value="GOC"/>
</dbReference>
<dbReference type="GO" id="GO:0017040">
    <property type="term" value="F:N-acylsphingosine amidohydrolase activity"/>
    <property type="evidence" value="ECO:0007669"/>
    <property type="project" value="UniProtKB-UniRule"/>
</dbReference>
<keyword evidence="7" id="KW-0443">Lipid metabolism</keyword>
<feature type="binding site" evidence="6">
    <location>
        <position position="518"/>
    </location>
    <ligand>
        <name>Zn(2+)</name>
        <dbReference type="ChEBI" id="CHEBI:29105"/>
    </ligand>
</feature>
<dbReference type="Proteomes" id="UP000663889">
    <property type="component" value="Unassembled WGS sequence"/>
</dbReference>
<dbReference type="GO" id="GO:0005576">
    <property type="term" value="C:extracellular region"/>
    <property type="evidence" value="ECO:0007669"/>
    <property type="project" value="TreeGrafter"/>
</dbReference>
<dbReference type="EC" id="3.5.1.23" evidence="2 7"/>
<keyword evidence="8" id="KW-0812">Transmembrane</keyword>
<gene>
    <name evidence="11" type="ORF">SEV965_LOCUS33899</name>
</gene>
<evidence type="ECO:0000256" key="7">
    <source>
        <dbReference type="RuleBase" id="RU366019"/>
    </source>
</evidence>
<feature type="binding site" evidence="6">
    <location>
        <position position="477"/>
    </location>
    <ligand>
        <name>Zn(2+)</name>
        <dbReference type="ChEBI" id="CHEBI:29105"/>
    </ligand>
</feature>
<evidence type="ECO:0000256" key="6">
    <source>
        <dbReference type="PIRSR" id="PIRSR606823-2"/>
    </source>
</evidence>
<evidence type="ECO:0000256" key="2">
    <source>
        <dbReference type="ARBA" id="ARBA00011891"/>
    </source>
</evidence>
<dbReference type="InterPro" id="IPR006823">
    <property type="entry name" value="Ceramidase_alk"/>
</dbReference>
<dbReference type="AlphaFoldDB" id="A0A815PW99"/>
<dbReference type="EMBL" id="CAJNOU010004801">
    <property type="protein sequence ID" value="CAF1455371.1"/>
    <property type="molecule type" value="Genomic_DNA"/>
</dbReference>
<evidence type="ECO:0000256" key="5">
    <source>
        <dbReference type="PIRSR" id="PIRSR606823-1"/>
    </source>
</evidence>
<dbReference type="Pfam" id="PF04734">
    <property type="entry name" value="Ceramidase_alk"/>
    <property type="match status" value="1"/>
</dbReference>
<feature type="domain" description="Neutral/alkaline non-lysosomal ceramidase N-terminal" evidence="9">
    <location>
        <begin position="37"/>
        <end position="547"/>
    </location>
</feature>
<feature type="binding site" evidence="6">
    <location>
        <position position="239"/>
    </location>
    <ligand>
        <name>Zn(2+)</name>
        <dbReference type="ChEBI" id="CHEBI:29105"/>
    </ligand>
</feature>
<dbReference type="GO" id="GO:0046514">
    <property type="term" value="P:ceramide catabolic process"/>
    <property type="evidence" value="ECO:0007669"/>
    <property type="project" value="InterPro"/>
</dbReference>
<proteinExistence type="inferred from homology"/>
<organism evidence="11 12">
    <name type="scientific">Rotaria sordida</name>
    <dbReference type="NCBI Taxonomy" id="392033"/>
    <lineage>
        <taxon>Eukaryota</taxon>
        <taxon>Metazoa</taxon>
        <taxon>Spiralia</taxon>
        <taxon>Gnathifera</taxon>
        <taxon>Rotifera</taxon>
        <taxon>Eurotatoria</taxon>
        <taxon>Bdelloidea</taxon>
        <taxon>Philodinida</taxon>
        <taxon>Philodinidae</taxon>
        <taxon>Rotaria</taxon>
    </lineage>
</organism>
<dbReference type="GO" id="GO:0046512">
    <property type="term" value="P:sphingosine biosynthetic process"/>
    <property type="evidence" value="ECO:0007669"/>
    <property type="project" value="TreeGrafter"/>
</dbReference>
<accession>A0A815PW99</accession>
<dbReference type="Gene3D" id="2.60.40.2300">
    <property type="entry name" value="Neutral/alkaline non-lysosomal ceramidase, C-terminal domain"/>
    <property type="match status" value="1"/>
</dbReference>
<keyword evidence="8" id="KW-0472">Membrane</keyword>
<keyword evidence="6" id="KW-0862">Zinc</keyword>
<feature type="non-terminal residue" evidence="11">
    <location>
        <position position="1"/>
    </location>
</feature>
<name>A0A815PW99_9BILA</name>
<dbReference type="InterPro" id="IPR031329">
    <property type="entry name" value="NEUT/ALK_ceramidase_N"/>
</dbReference>
<comment type="cofactor">
    <cofactor evidence="6">
        <name>Zn(2+)</name>
        <dbReference type="ChEBI" id="CHEBI:29105"/>
    </cofactor>
    <text evidence="6">Binds 1 zinc ion per subunit.</text>
</comment>
<evidence type="ECO:0000256" key="4">
    <source>
        <dbReference type="ARBA" id="ARBA00022801"/>
    </source>
</evidence>
<evidence type="ECO:0000256" key="1">
    <source>
        <dbReference type="ARBA" id="ARBA00009835"/>
    </source>
</evidence>
<dbReference type="Pfam" id="PF17048">
    <property type="entry name" value="Ceramidse_alk_C"/>
    <property type="match status" value="1"/>
</dbReference>
<comment type="similarity">
    <text evidence="1 7">Belongs to the neutral ceramidase family.</text>
</comment>
<comment type="catalytic activity">
    <reaction evidence="7">
        <text>an N-acylsphing-4-enine + H2O = sphing-4-enine + a fatty acid</text>
        <dbReference type="Rhea" id="RHEA:20856"/>
        <dbReference type="ChEBI" id="CHEBI:15377"/>
        <dbReference type="ChEBI" id="CHEBI:28868"/>
        <dbReference type="ChEBI" id="CHEBI:52639"/>
        <dbReference type="ChEBI" id="CHEBI:57756"/>
        <dbReference type="EC" id="3.5.1.23"/>
    </reaction>
</comment>
<feature type="transmembrane region" description="Helical" evidence="8">
    <location>
        <begin position="12"/>
        <end position="29"/>
    </location>
</feature>
<feature type="active site" description="Nucleophile" evidence="5">
    <location>
        <position position="291"/>
    </location>
</feature>
<dbReference type="GO" id="GO:0042759">
    <property type="term" value="P:long-chain fatty acid biosynthetic process"/>
    <property type="evidence" value="ECO:0007669"/>
    <property type="project" value="TreeGrafter"/>
</dbReference>
<evidence type="ECO:0000259" key="9">
    <source>
        <dbReference type="Pfam" id="PF04734"/>
    </source>
</evidence>
<evidence type="ECO:0000313" key="12">
    <source>
        <dbReference type="Proteomes" id="UP000663889"/>
    </source>
</evidence>
<evidence type="ECO:0000259" key="10">
    <source>
        <dbReference type="Pfam" id="PF17048"/>
    </source>
</evidence>
<keyword evidence="4 7" id="KW-0378">Hydrolase</keyword>
<keyword evidence="6" id="KW-0479">Metal-binding</keyword>
<protein>
    <recommendedName>
        <fullName evidence="3 7">Neutral ceramidase</fullName>
        <ecNumber evidence="2 7">3.5.1.23</ecNumber>
    </recommendedName>
</protein>
<comment type="caution">
    <text evidence="11">The sequence shown here is derived from an EMBL/GenBank/DDBJ whole genome shotgun (WGS) entry which is preliminary data.</text>
</comment>
<dbReference type="PANTHER" id="PTHR12670:SF1">
    <property type="entry name" value="NEUTRAL CERAMIDASE"/>
    <property type="match status" value="1"/>
</dbReference>
<dbReference type="InterPro" id="IPR038445">
    <property type="entry name" value="NCDase_C_sf"/>
</dbReference>
<dbReference type="PANTHER" id="PTHR12670">
    <property type="entry name" value="CERAMIDASE"/>
    <property type="match status" value="1"/>
</dbReference>
<feature type="binding site" evidence="6">
    <location>
        <position position="131"/>
    </location>
    <ligand>
        <name>Zn(2+)</name>
        <dbReference type="ChEBI" id="CHEBI:29105"/>
    </ligand>
</feature>
<keyword evidence="8" id="KW-1133">Transmembrane helix</keyword>
<evidence type="ECO:0000313" key="11">
    <source>
        <dbReference type="EMBL" id="CAF1455371.1"/>
    </source>
</evidence>
<feature type="domain" description="Neutral/alkaline non-lysosomal ceramidase C-terminal" evidence="10">
    <location>
        <begin position="553"/>
        <end position="708"/>
    </location>
</feature>
<evidence type="ECO:0000256" key="3">
    <source>
        <dbReference type="ARBA" id="ARBA00019235"/>
    </source>
</evidence>
<dbReference type="GO" id="GO:0046872">
    <property type="term" value="F:metal ion binding"/>
    <property type="evidence" value="ECO:0007669"/>
    <property type="project" value="UniProtKB-KW"/>
</dbReference>